<dbReference type="InterPro" id="IPR051825">
    <property type="entry name" value="SRCIN1"/>
</dbReference>
<dbReference type="AlphaFoldDB" id="A0A7M5UT95"/>
<feature type="region of interest" description="Disordered" evidence="1">
    <location>
        <begin position="48"/>
        <end position="71"/>
    </location>
</feature>
<evidence type="ECO:0000256" key="1">
    <source>
        <dbReference type="SAM" id="MobiDB-lite"/>
    </source>
</evidence>
<proteinExistence type="predicted"/>
<dbReference type="PANTHER" id="PTHR22741:SF10">
    <property type="entry name" value="COILED-COIL DOMAIN-CONTAINING PROTEIN CG32809"/>
    <property type="match status" value="1"/>
</dbReference>
<name>A0A7M5UT95_9CNID</name>
<keyword evidence="3" id="KW-1185">Reference proteome</keyword>
<dbReference type="EnsemblMetazoa" id="CLYHEMT001017.1">
    <property type="protein sequence ID" value="CLYHEMP001017.1"/>
    <property type="gene ID" value="CLYHEMG001017"/>
</dbReference>
<reference evidence="2" key="1">
    <citation type="submission" date="2021-01" db="UniProtKB">
        <authorList>
            <consortium name="EnsemblMetazoa"/>
        </authorList>
    </citation>
    <scope>IDENTIFICATION</scope>
</reference>
<evidence type="ECO:0000313" key="3">
    <source>
        <dbReference type="Proteomes" id="UP000594262"/>
    </source>
</evidence>
<sequence length="300" mass="35333">MYSRRGRTGSNPEITSSLTEDDLIERLRAMTIPEVSDLQQKNDSFIFDDMSQSGDQTDGTSSLKNDKPTRLLCDRPSIQSPDFEELEASAGTVHKNILHLRQDLDNLRKVHQDFSRSFKADMQKKLLEFRKKASRLDEHLQNKLDNNNNHFFAKELPVREQRFKLTSDQTHYRTLLADSEKQLSELEIHIELIRLNVVQTKRIEHPSQIEDFRDELTDVVKNISIAKKKYHGLEETLKQVIHAELEVIQREEQFRKEEPKRIENMIKRCRKISSTVETLQKLTQIQNDDKHFRKRKDTLV</sequence>
<accession>A0A7M5UT95</accession>
<organism evidence="2 3">
    <name type="scientific">Clytia hemisphaerica</name>
    <dbReference type="NCBI Taxonomy" id="252671"/>
    <lineage>
        <taxon>Eukaryota</taxon>
        <taxon>Metazoa</taxon>
        <taxon>Cnidaria</taxon>
        <taxon>Hydrozoa</taxon>
        <taxon>Hydroidolina</taxon>
        <taxon>Leptothecata</taxon>
        <taxon>Obeliida</taxon>
        <taxon>Clytiidae</taxon>
        <taxon>Clytia</taxon>
    </lineage>
</organism>
<dbReference type="OrthoDB" id="6022652at2759"/>
<dbReference type="PANTHER" id="PTHR22741">
    <property type="entry name" value="P140CAP/SNIP-RELATED"/>
    <property type="match status" value="1"/>
</dbReference>
<feature type="compositionally biased region" description="Polar residues" evidence="1">
    <location>
        <begin position="50"/>
        <end position="63"/>
    </location>
</feature>
<evidence type="ECO:0000313" key="2">
    <source>
        <dbReference type="EnsemblMetazoa" id="CLYHEMP001017.1"/>
    </source>
</evidence>
<dbReference type="Gene3D" id="1.20.58.1540">
    <property type="entry name" value="Actin interacting protein 3, C-terminal domain"/>
    <property type="match status" value="1"/>
</dbReference>
<dbReference type="GO" id="GO:0005737">
    <property type="term" value="C:cytoplasm"/>
    <property type="evidence" value="ECO:0007669"/>
    <property type="project" value="TreeGrafter"/>
</dbReference>
<protein>
    <submittedName>
        <fullName evidence="2">Uncharacterized protein</fullName>
    </submittedName>
</protein>
<dbReference type="Proteomes" id="UP000594262">
    <property type="component" value="Unplaced"/>
</dbReference>